<evidence type="ECO:0000256" key="1">
    <source>
        <dbReference type="ARBA" id="ARBA00005771"/>
    </source>
</evidence>
<gene>
    <name evidence="5" type="ORF">CARN4_2414</name>
</gene>
<dbReference type="InterPro" id="IPR000863">
    <property type="entry name" value="Sulfotransferase_dom"/>
</dbReference>
<dbReference type="Pfam" id="PF00685">
    <property type="entry name" value="Sulfotransfer_1"/>
    <property type="match status" value="1"/>
</dbReference>
<evidence type="ECO:0000256" key="3">
    <source>
        <dbReference type="SAM" id="Coils"/>
    </source>
</evidence>
<feature type="coiled-coil region" evidence="3">
    <location>
        <begin position="274"/>
        <end position="301"/>
    </location>
</feature>
<accession>E6Q5U5</accession>
<reference evidence="5" key="1">
    <citation type="submission" date="2009-10" db="EMBL/GenBank/DDBJ databases">
        <title>Diversity of trophic interactions inside an arsenic-rich microbial ecosystem.</title>
        <authorList>
            <person name="Bertin P.N."/>
            <person name="Heinrich-Salmeron A."/>
            <person name="Pelletier E."/>
            <person name="Goulhen-Chollet F."/>
            <person name="Arsene-Ploetze F."/>
            <person name="Gallien S."/>
            <person name="Calteau A."/>
            <person name="Vallenet D."/>
            <person name="Casiot C."/>
            <person name="Chane-Woon-Ming B."/>
            <person name="Giloteaux L."/>
            <person name="Barakat M."/>
            <person name="Bonnefoy V."/>
            <person name="Bruneel O."/>
            <person name="Chandler M."/>
            <person name="Cleiss J."/>
            <person name="Duran R."/>
            <person name="Elbaz-Poulichet F."/>
            <person name="Fonknechten N."/>
            <person name="Lauga B."/>
            <person name="Mornico D."/>
            <person name="Ortet P."/>
            <person name="Schaeffer C."/>
            <person name="Siguier P."/>
            <person name="Alexander Thil Smith A."/>
            <person name="Van Dorsselaer A."/>
            <person name="Weissenbach J."/>
            <person name="Medigue C."/>
            <person name="Le Paslier D."/>
        </authorList>
    </citation>
    <scope>NUCLEOTIDE SEQUENCE</scope>
</reference>
<dbReference type="PANTHER" id="PTHR11783">
    <property type="entry name" value="SULFOTRANSFERASE SULT"/>
    <property type="match status" value="1"/>
</dbReference>
<sequence length="310" mass="35288">MGSGTSVARYAHITLGKAGSQWVRDVLSDPDIFSLQKGLRLIPPFRGGEYGIAEFAKEPPGTFASPIFHVRYDGWKHFAAPEDRCITVLRDPRDSIVSWAFSLAYSHVTEEHVRIIRPTLLALDLRGKLEIAMYTFWESSAAQRSWAGKPETESELVLRYEEIVRDQRAAFRRMLDFYGWSVPEEVLLRVIDRLSFETRSGRKRGEKQEFSHYRNGVAGDWKNYFDRDLAQRFEEACPSLLVDLGYETSDRWWEACPERLDILSGGALDADGNAGELAQKCEILERQVKELTEAFDDAAHLAERLLGGHA</sequence>
<keyword evidence="2" id="KW-0808">Transferase</keyword>
<dbReference type="EMBL" id="CABO01000039">
    <property type="protein sequence ID" value="CBI02566.1"/>
    <property type="molecule type" value="Genomic_DNA"/>
</dbReference>
<name>E6Q5U5_9ZZZZ</name>
<evidence type="ECO:0000313" key="5">
    <source>
        <dbReference type="EMBL" id="CBI02566.1"/>
    </source>
</evidence>
<feature type="domain" description="Sulfotransferase" evidence="4">
    <location>
        <begin position="69"/>
        <end position="241"/>
    </location>
</feature>
<comment type="similarity">
    <text evidence="1">Belongs to the sulfotransferase 1 family.</text>
</comment>
<dbReference type="SUPFAM" id="SSF52540">
    <property type="entry name" value="P-loop containing nucleoside triphosphate hydrolases"/>
    <property type="match status" value="1"/>
</dbReference>
<evidence type="ECO:0000256" key="2">
    <source>
        <dbReference type="ARBA" id="ARBA00022679"/>
    </source>
</evidence>
<proteinExistence type="inferred from homology"/>
<protein>
    <recommendedName>
        <fullName evidence="4">Sulfotransferase domain-containing protein</fullName>
    </recommendedName>
</protein>
<organism evidence="5">
    <name type="scientific">mine drainage metagenome</name>
    <dbReference type="NCBI Taxonomy" id="410659"/>
    <lineage>
        <taxon>unclassified sequences</taxon>
        <taxon>metagenomes</taxon>
        <taxon>ecological metagenomes</taxon>
    </lineage>
</organism>
<dbReference type="Gene3D" id="3.40.50.300">
    <property type="entry name" value="P-loop containing nucleotide triphosphate hydrolases"/>
    <property type="match status" value="1"/>
</dbReference>
<dbReference type="AlphaFoldDB" id="E6Q5U5"/>
<dbReference type="InterPro" id="IPR027417">
    <property type="entry name" value="P-loop_NTPase"/>
</dbReference>
<comment type="caution">
    <text evidence="5">The sequence shown here is derived from an EMBL/GenBank/DDBJ whole genome shotgun (WGS) entry which is preliminary data.</text>
</comment>
<keyword evidence="3" id="KW-0175">Coiled coil</keyword>
<dbReference type="GO" id="GO:0008146">
    <property type="term" value="F:sulfotransferase activity"/>
    <property type="evidence" value="ECO:0007669"/>
    <property type="project" value="InterPro"/>
</dbReference>
<evidence type="ECO:0000259" key="4">
    <source>
        <dbReference type="Pfam" id="PF00685"/>
    </source>
</evidence>